<dbReference type="PROSITE" id="PS51257">
    <property type="entry name" value="PROKAR_LIPOPROTEIN"/>
    <property type="match status" value="1"/>
</dbReference>
<dbReference type="SUPFAM" id="SSF53807">
    <property type="entry name" value="Helical backbone' metal receptor"/>
    <property type="match status" value="1"/>
</dbReference>
<organism evidence="3">
    <name type="scientific">marine sediment metagenome</name>
    <dbReference type="NCBI Taxonomy" id="412755"/>
    <lineage>
        <taxon>unclassified sequences</taxon>
        <taxon>metagenomes</taxon>
        <taxon>ecological metagenomes</taxon>
    </lineage>
</organism>
<proteinExistence type="predicted"/>
<gene>
    <name evidence="3" type="ORF">LCGC14_2646120</name>
</gene>
<dbReference type="InterPro" id="IPR002491">
    <property type="entry name" value="ABC_transptr_periplasmic_BD"/>
</dbReference>
<evidence type="ECO:0000256" key="1">
    <source>
        <dbReference type="ARBA" id="ARBA00022729"/>
    </source>
</evidence>
<dbReference type="InterPro" id="IPR054828">
    <property type="entry name" value="Vit_B12_bind_prot"/>
</dbReference>
<dbReference type="PROSITE" id="PS50983">
    <property type="entry name" value="FE_B12_PBP"/>
    <property type="match status" value="1"/>
</dbReference>
<evidence type="ECO:0000259" key="2">
    <source>
        <dbReference type="PROSITE" id="PS50983"/>
    </source>
</evidence>
<protein>
    <recommendedName>
        <fullName evidence="2">Fe/B12 periplasmic-binding domain-containing protein</fullName>
    </recommendedName>
</protein>
<dbReference type="EMBL" id="LAZR01045762">
    <property type="protein sequence ID" value="KKK98102.1"/>
    <property type="molecule type" value="Genomic_DNA"/>
</dbReference>
<dbReference type="NCBIfam" id="NF038402">
    <property type="entry name" value="TroA_like"/>
    <property type="match status" value="1"/>
</dbReference>
<accession>A0A0F8ZW84</accession>
<dbReference type="Gene3D" id="3.40.50.1980">
    <property type="entry name" value="Nitrogenase molybdenum iron protein domain"/>
    <property type="match status" value="2"/>
</dbReference>
<feature type="non-terminal residue" evidence="3">
    <location>
        <position position="227"/>
    </location>
</feature>
<dbReference type="PANTHER" id="PTHR30535">
    <property type="entry name" value="VITAMIN B12-BINDING PROTEIN"/>
    <property type="match status" value="1"/>
</dbReference>
<dbReference type="PANTHER" id="PTHR30535:SF34">
    <property type="entry name" value="MOLYBDATE-BINDING PROTEIN MOLA"/>
    <property type="match status" value="1"/>
</dbReference>
<sequence length="227" mass="24184">MMKRILPLLIAASLLLGGCRKSTSTPATPSPRIVSHSPAITDLLYGMELGDHVVGVTNYCMPPGDSKPAVVGDRINVSAEAILAVKPDFVLIQQDPKAFGAVTAIRPDLRIEHMTIETLDDVAAAMDRIGEITGKSELTGRHRQAFTDKLQAVREKVAGLETPSVLLVGGYEHPFTGGKGTFVDEMIAIAGGLNAASLKGYSNWPSLNRENIQAMKPEVLICQVSPG</sequence>
<reference evidence="3" key="1">
    <citation type="journal article" date="2015" name="Nature">
        <title>Complex archaea that bridge the gap between prokaryotes and eukaryotes.</title>
        <authorList>
            <person name="Spang A."/>
            <person name="Saw J.H."/>
            <person name="Jorgensen S.L."/>
            <person name="Zaremba-Niedzwiedzka K."/>
            <person name="Martijn J."/>
            <person name="Lind A.E."/>
            <person name="van Eijk R."/>
            <person name="Schleper C."/>
            <person name="Guy L."/>
            <person name="Ettema T.J."/>
        </authorList>
    </citation>
    <scope>NUCLEOTIDE SEQUENCE</scope>
</reference>
<dbReference type="InterPro" id="IPR050902">
    <property type="entry name" value="ABC_Transporter_SBP"/>
</dbReference>
<name>A0A0F8ZW84_9ZZZZ</name>
<dbReference type="Pfam" id="PF01497">
    <property type="entry name" value="Peripla_BP_2"/>
    <property type="match status" value="1"/>
</dbReference>
<feature type="domain" description="Fe/B12 periplasmic-binding" evidence="2">
    <location>
        <begin position="32"/>
        <end position="227"/>
    </location>
</feature>
<evidence type="ECO:0000313" key="3">
    <source>
        <dbReference type="EMBL" id="KKK98102.1"/>
    </source>
</evidence>
<keyword evidence="1" id="KW-0732">Signal</keyword>
<comment type="caution">
    <text evidence="3">The sequence shown here is derived from an EMBL/GenBank/DDBJ whole genome shotgun (WGS) entry which is preliminary data.</text>
</comment>
<dbReference type="AlphaFoldDB" id="A0A0F8ZW84"/>